<feature type="transmembrane region" description="Helical" evidence="9">
    <location>
        <begin position="159"/>
        <end position="179"/>
    </location>
</feature>
<dbReference type="EMBL" id="VOSL01000043">
    <property type="protein sequence ID" value="TXD36781.1"/>
    <property type="molecule type" value="Genomic_DNA"/>
</dbReference>
<dbReference type="InterPro" id="IPR003691">
    <property type="entry name" value="FluC"/>
</dbReference>
<evidence type="ECO:0000256" key="1">
    <source>
        <dbReference type="ARBA" id="ARBA00004651"/>
    </source>
</evidence>
<dbReference type="PANTHER" id="PTHR28259:SF1">
    <property type="entry name" value="FLUORIDE EXPORT PROTEIN 1-RELATED"/>
    <property type="match status" value="1"/>
</dbReference>
<protein>
    <recommendedName>
        <fullName evidence="9">Fluoride-specific ion channel FluC</fullName>
    </recommendedName>
</protein>
<comment type="activity regulation">
    <text evidence="9">Na(+) is not transported, but it plays an essential structural role and its presence is essential for fluoride channel function.</text>
</comment>
<evidence type="ECO:0000256" key="2">
    <source>
        <dbReference type="ARBA" id="ARBA00022475"/>
    </source>
</evidence>
<organism evidence="11 12">
    <name type="scientific">Lujinxingia vulgaris</name>
    <dbReference type="NCBI Taxonomy" id="2600176"/>
    <lineage>
        <taxon>Bacteria</taxon>
        <taxon>Deltaproteobacteria</taxon>
        <taxon>Bradymonadales</taxon>
        <taxon>Lujinxingiaceae</taxon>
        <taxon>Lujinxingia</taxon>
    </lineage>
</organism>
<evidence type="ECO:0000256" key="9">
    <source>
        <dbReference type="HAMAP-Rule" id="MF_00454"/>
    </source>
</evidence>
<evidence type="ECO:0000256" key="5">
    <source>
        <dbReference type="ARBA" id="ARBA00023136"/>
    </source>
</evidence>
<evidence type="ECO:0000256" key="7">
    <source>
        <dbReference type="ARBA" id="ARBA00035120"/>
    </source>
</evidence>
<dbReference type="HAMAP" id="MF_00454">
    <property type="entry name" value="FluC"/>
    <property type="match status" value="1"/>
</dbReference>
<comment type="function">
    <text evidence="9">Fluoride-specific ion channel. Important for reducing fluoride concentration in the cell, thus reducing its toxicity.</text>
</comment>
<feature type="compositionally biased region" description="Basic residues" evidence="10">
    <location>
        <begin position="1"/>
        <end position="20"/>
    </location>
</feature>
<keyword evidence="9" id="KW-0479">Metal-binding</keyword>
<keyword evidence="6 9" id="KW-0407">Ion channel</keyword>
<reference evidence="11 12" key="1">
    <citation type="submission" date="2019-08" db="EMBL/GenBank/DDBJ databases">
        <title>Bradymonadales sp. TMQ2.</title>
        <authorList>
            <person name="Liang Q."/>
        </authorList>
    </citation>
    <scope>NUCLEOTIDE SEQUENCE [LARGE SCALE GENOMIC DNA]</scope>
    <source>
        <strain evidence="11 12">TMQ2</strain>
    </source>
</reference>
<keyword evidence="2 9" id="KW-1003">Cell membrane</keyword>
<evidence type="ECO:0000256" key="6">
    <source>
        <dbReference type="ARBA" id="ARBA00023303"/>
    </source>
</evidence>
<dbReference type="Proteomes" id="UP000321046">
    <property type="component" value="Unassembled WGS sequence"/>
</dbReference>
<evidence type="ECO:0000313" key="12">
    <source>
        <dbReference type="Proteomes" id="UP000321046"/>
    </source>
</evidence>
<keyword evidence="9" id="KW-0813">Transport</keyword>
<evidence type="ECO:0000256" key="10">
    <source>
        <dbReference type="SAM" id="MobiDB-lite"/>
    </source>
</evidence>
<dbReference type="AlphaFoldDB" id="A0A5C6XHR8"/>
<keyword evidence="5 9" id="KW-0472">Membrane</keyword>
<feature type="transmembrane region" description="Helical" evidence="9">
    <location>
        <begin position="132"/>
        <end position="152"/>
    </location>
</feature>
<comment type="subcellular location">
    <subcellularLocation>
        <location evidence="1 9">Cell membrane</location>
        <topology evidence="1 9">Multi-pass membrane protein</topology>
    </subcellularLocation>
</comment>
<comment type="similarity">
    <text evidence="7 9">Belongs to the fluoride channel Fluc/FEX (TC 1.A.43) family.</text>
</comment>
<feature type="region of interest" description="Disordered" evidence="10">
    <location>
        <begin position="1"/>
        <end position="26"/>
    </location>
</feature>
<dbReference type="GO" id="GO:0062054">
    <property type="term" value="F:fluoride channel activity"/>
    <property type="evidence" value="ECO:0007669"/>
    <property type="project" value="UniProtKB-UniRule"/>
</dbReference>
<evidence type="ECO:0000256" key="4">
    <source>
        <dbReference type="ARBA" id="ARBA00022989"/>
    </source>
</evidence>
<feature type="binding site" evidence="9">
    <location>
        <position position="136"/>
    </location>
    <ligand>
        <name>Na(+)</name>
        <dbReference type="ChEBI" id="CHEBI:29101"/>
        <note>structural</note>
    </ligand>
</feature>
<name>A0A5C6XHR8_9DELT</name>
<proteinExistence type="inferred from homology"/>
<dbReference type="GO" id="GO:0046872">
    <property type="term" value="F:metal ion binding"/>
    <property type="evidence" value="ECO:0007669"/>
    <property type="project" value="UniProtKB-KW"/>
</dbReference>
<keyword evidence="4 9" id="KW-1133">Transmembrane helix</keyword>
<sequence>MPPSRHSRRRFAPRSPHRDRRAPGSWPIGALPALMLTLPGPPRSAPLIETPRRLTMPTSPPTHLATLALVALGGALGALLRVCVGLALPAMGAMPTGTLVANLIGCLLLGIVAAKVASIGRPPAWLQQGVGVGLLGSFTSTSTFASEAFWLLSDASPGLAASYVALSLVGGLALAALGARLGGAPLSLAGGGA</sequence>
<feature type="binding site" evidence="9">
    <location>
        <position position="139"/>
    </location>
    <ligand>
        <name>Na(+)</name>
        <dbReference type="ChEBI" id="CHEBI:29101"/>
        <note>structural</note>
    </ligand>
</feature>
<feature type="transmembrane region" description="Helical" evidence="9">
    <location>
        <begin position="100"/>
        <end position="120"/>
    </location>
</feature>
<evidence type="ECO:0000256" key="3">
    <source>
        <dbReference type="ARBA" id="ARBA00022692"/>
    </source>
</evidence>
<evidence type="ECO:0000256" key="8">
    <source>
        <dbReference type="ARBA" id="ARBA00035585"/>
    </source>
</evidence>
<dbReference type="OrthoDB" id="9806299at2"/>
<evidence type="ECO:0000313" key="11">
    <source>
        <dbReference type="EMBL" id="TXD36781.1"/>
    </source>
</evidence>
<accession>A0A5C6XHR8</accession>
<keyword evidence="9" id="KW-0915">Sodium</keyword>
<comment type="caution">
    <text evidence="11">The sequence shown here is derived from an EMBL/GenBank/DDBJ whole genome shotgun (WGS) entry which is preliminary data.</text>
</comment>
<gene>
    <name evidence="9" type="primary">fluC</name>
    <name evidence="9" type="synonym">crcB</name>
    <name evidence="11" type="ORF">FRC96_08640</name>
</gene>
<keyword evidence="3 9" id="KW-0812">Transmembrane</keyword>
<keyword evidence="9" id="KW-0406">Ion transport</keyword>
<feature type="transmembrane region" description="Helical" evidence="9">
    <location>
        <begin position="68"/>
        <end position="88"/>
    </location>
</feature>
<dbReference type="PANTHER" id="PTHR28259">
    <property type="entry name" value="FLUORIDE EXPORT PROTEIN 1-RELATED"/>
    <property type="match status" value="1"/>
</dbReference>
<dbReference type="GO" id="GO:0005886">
    <property type="term" value="C:plasma membrane"/>
    <property type="evidence" value="ECO:0007669"/>
    <property type="project" value="UniProtKB-SubCell"/>
</dbReference>
<dbReference type="GO" id="GO:0140114">
    <property type="term" value="P:cellular detoxification of fluoride"/>
    <property type="evidence" value="ECO:0007669"/>
    <property type="project" value="UniProtKB-UniRule"/>
</dbReference>
<dbReference type="Pfam" id="PF02537">
    <property type="entry name" value="CRCB"/>
    <property type="match status" value="1"/>
</dbReference>
<comment type="catalytic activity">
    <reaction evidence="8">
        <text>fluoride(in) = fluoride(out)</text>
        <dbReference type="Rhea" id="RHEA:76159"/>
        <dbReference type="ChEBI" id="CHEBI:17051"/>
    </reaction>
    <physiologicalReaction direction="left-to-right" evidence="8">
        <dbReference type="Rhea" id="RHEA:76160"/>
    </physiologicalReaction>
</comment>